<accession>A0ABP7IF43</accession>
<evidence type="ECO:0000313" key="1">
    <source>
        <dbReference type="EMBL" id="GAA3816984.1"/>
    </source>
</evidence>
<evidence type="ECO:0000313" key="2">
    <source>
        <dbReference type="Proteomes" id="UP001500888"/>
    </source>
</evidence>
<gene>
    <name evidence="1" type="ORF">GCM10022226_42060</name>
</gene>
<comment type="caution">
    <text evidence="1">The sequence shown here is derived from an EMBL/GenBank/DDBJ whole genome shotgun (WGS) entry which is preliminary data.</text>
</comment>
<dbReference type="RefSeq" id="WP_344942572.1">
    <property type="nucleotide sequence ID" value="NZ_BAAAZR010000009.1"/>
</dbReference>
<reference evidence="2" key="1">
    <citation type="journal article" date="2019" name="Int. J. Syst. Evol. Microbiol.">
        <title>The Global Catalogue of Microorganisms (GCM) 10K type strain sequencing project: providing services to taxonomists for standard genome sequencing and annotation.</title>
        <authorList>
            <consortium name="The Broad Institute Genomics Platform"/>
            <consortium name="The Broad Institute Genome Sequencing Center for Infectious Disease"/>
            <person name="Wu L."/>
            <person name="Ma J."/>
        </authorList>
    </citation>
    <scope>NUCLEOTIDE SEQUENCE [LARGE SCALE GENOMIC DNA]</scope>
    <source>
        <strain evidence="2">JCM 16908</strain>
    </source>
</reference>
<keyword evidence="2" id="KW-1185">Reference proteome</keyword>
<dbReference type="EMBL" id="BAAAZR010000009">
    <property type="protein sequence ID" value="GAA3816984.1"/>
    <property type="molecule type" value="Genomic_DNA"/>
</dbReference>
<sequence>MIELTSGHLEDVLATVTGQEMETPGELLYVTRREQPSFLATLLSAWDRDGRDLGPALSHELGQQRTRMDFYRDLRERLGAAWENPVAFKGLEVAGRYPPPLLRYMNDLDYWVPEEERLWRIVSWLRDDGWSVHSATFLRFEEDLHFIVSLRRLPDDPYALPYGVELGTLALLGDRVGVPARRDLPEACADPIAKNLVALLFERFEQPYRARDLVDAAVLLGDAPLPALKACALAVHELALWPEYAELASLLEATGPAVPALPGDLRLLTRAGQARRRVRAASGLRRPLNLALTSLQNRMMDGGSGALARRVWGLAERRLDTRAALDAGLLLFALPVEGDHHAERATLRERGGTLWADTPVGGFVLVHGEEVDESALEGARATGGIGETTRAGE</sequence>
<proteinExistence type="predicted"/>
<dbReference type="Proteomes" id="UP001500888">
    <property type="component" value="Unassembled WGS sequence"/>
</dbReference>
<name>A0ABP7IF43_9ACTN</name>
<organism evidence="1 2">
    <name type="scientific">Sphaerisporangium flaviroseum</name>
    <dbReference type="NCBI Taxonomy" id="509199"/>
    <lineage>
        <taxon>Bacteria</taxon>
        <taxon>Bacillati</taxon>
        <taxon>Actinomycetota</taxon>
        <taxon>Actinomycetes</taxon>
        <taxon>Streptosporangiales</taxon>
        <taxon>Streptosporangiaceae</taxon>
        <taxon>Sphaerisporangium</taxon>
    </lineage>
</organism>
<protein>
    <submittedName>
        <fullName evidence="1">Uncharacterized protein</fullName>
    </submittedName>
</protein>